<gene>
    <name evidence="1" type="ORF">AVEN_267165_1</name>
</gene>
<dbReference type="PANTHER" id="PTHR46888">
    <property type="entry name" value="ZINC KNUCKLE DOMAINCONTAINING PROTEIN-RELATED"/>
    <property type="match status" value="1"/>
</dbReference>
<comment type="caution">
    <text evidence="1">The sequence shown here is derived from an EMBL/GenBank/DDBJ whole genome shotgun (WGS) entry which is preliminary data.</text>
</comment>
<name>A0A4Y2LJK3_ARAVE</name>
<keyword evidence="2" id="KW-1185">Reference proteome</keyword>
<sequence length="275" mass="31840">MAYIAKLRKDELKLIAEEIGLAVTESMKKREIRRLIEESEVFPNDNEAVKDAIDQVLVEKKNQKSDQDGQIELKRLKLERIKVELQLAQFKANGNNTEISFDHGRKNETEESMDSLIKSVRTLTIKVPSKPEDWGFFFTSLERAYSTKKLPEKFKAEILLNWLGGRASNILTYVTENDLNNYDEIKPIVLREFEPTAEAVLENLRNASKENETHVQFASRLTTSFEYYLKLRGVTDFETLKQLMVSDKLFQTLQGEGTTWEILFVMKLGILVAYY</sequence>
<organism evidence="1 2">
    <name type="scientific">Araneus ventricosus</name>
    <name type="common">Orbweaver spider</name>
    <name type="synonym">Epeira ventricosa</name>
    <dbReference type="NCBI Taxonomy" id="182803"/>
    <lineage>
        <taxon>Eukaryota</taxon>
        <taxon>Metazoa</taxon>
        <taxon>Ecdysozoa</taxon>
        <taxon>Arthropoda</taxon>
        <taxon>Chelicerata</taxon>
        <taxon>Arachnida</taxon>
        <taxon>Araneae</taxon>
        <taxon>Araneomorphae</taxon>
        <taxon>Entelegynae</taxon>
        <taxon>Araneoidea</taxon>
        <taxon>Araneidae</taxon>
        <taxon>Araneus</taxon>
    </lineage>
</organism>
<accession>A0A4Y2LJK3</accession>
<dbReference type="Proteomes" id="UP000499080">
    <property type="component" value="Unassembled WGS sequence"/>
</dbReference>
<dbReference type="EMBL" id="BGPR01005967">
    <property type="protein sequence ID" value="GBN14951.1"/>
    <property type="molecule type" value="Genomic_DNA"/>
</dbReference>
<dbReference type="PANTHER" id="PTHR46888:SF1">
    <property type="entry name" value="RIBONUCLEASE H"/>
    <property type="match status" value="1"/>
</dbReference>
<evidence type="ECO:0000313" key="2">
    <source>
        <dbReference type="Proteomes" id="UP000499080"/>
    </source>
</evidence>
<dbReference type="OrthoDB" id="6436792at2759"/>
<protein>
    <submittedName>
        <fullName evidence="1">Uncharacterized protein</fullName>
    </submittedName>
</protein>
<evidence type="ECO:0000313" key="1">
    <source>
        <dbReference type="EMBL" id="GBN14951.1"/>
    </source>
</evidence>
<reference evidence="1 2" key="1">
    <citation type="journal article" date="2019" name="Sci. Rep.">
        <title>Orb-weaving spider Araneus ventricosus genome elucidates the spidroin gene catalogue.</title>
        <authorList>
            <person name="Kono N."/>
            <person name="Nakamura H."/>
            <person name="Ohtoshi R."/>
            <person name="Moran D.A.P."/>
            <person name="Shinohara A."/>
            <person name="Yoshida Y."/>
            <person name="Fujiwara M."/>
            <person name="Mori M."/>
            <person name="Tomita M."/>
            <person name="Arakawa K."/>
        </authorList>
    </citation>
    <scope>NUCLEOTIDE SEQUENCE [LARGE SCALE GENOMIC DNA]</scope>
</reference>
<dbReference type="AlphaFoldDB" id="A0A4Y2LJK3"/>
<proteinExistence type="predicted"/>